<dbReference type="EMBL" id="JAWJWF010000004">
    <property type="protein sequence ID" value="KAK6633597.1"/>
    <property type="molecule type" value="Genomic_DNA"/>
</dbReference>
<dbReference type="Proteomes" id="UP001359485">
    <property type="component" value="Unassembled WGS sequence"/>
</dbReference>
<proteinExistence type="predicted"/>
<gene>
    <name evidence="1" type="ORF">RUM44_004204</name>
</gene>
<protein>
    <recommendedName>
        <fullName evidence="3">Myofilin</fullName>
    </recommendedName>
</protein>
<name>A0ABR1B3Y3_POLSC</name>
<evidence type="ECO:0000313" key="2">
    <source>
        <dbReference type="Proteomes" id="UP001359485"/>
    </source>
</evidence>
<dbReference type="Pfam" id="PF15929">
    <property type="entry name" value="Myofilin"/>
    <property type="match status" value="1"/>
</dbReference>
<sequence length="367" mass="43412">MLRNHLDMIGRNEPVQRKAKFWQSYVRALKGTDDMRAPESSRRPYGIFRPLLTSEFPEIGWPHTKSIYDDPIHAHDRITSPGYRYDPVSRETYGMSPRNIYPYHYTSRYRPGLVRNLILSSFIKVLNKTQTTRVHHRVEAAFFHGGSDVWLKQQDSLKYTACKYYNPYTSYGQDPWYVGEMEPEDKEPYLDSFTKEHPHYYNPLHSTTPSVTSNRPWNYTPLPLRPKPLPKREFTPRPESPSEKVAFDFQGIHPLEKKGRVFKNPADDSTFCFPGQPIYTRGGLTRRPLSELLEPNTTIPWASIVRDPWWWEYPELRPYKSPYGSSYSSHLPFYLRDSYLSPIKRQYLWTKHPIRPFCKFCEMSTRP</sequence>
<organism evidence="1 2">
    <name type="scientific">Polyplax serrata</name>
    <name type="common">Common mouse louse</name>
    <dbReference type="NCBI Taxonomy" id="468196"/>
    <lineage>
        <taxon>Eukaryota</taxon>
        <taxon>Metazoa</taxon>
        <taxon>Ecdysozoa</taxon>
        <taxon>Arthropoda</taxon>
        <taxon>Hexapoda</taxon>
        <taxon>Insecta</taxon>
        <taxon>Pterygota</taxon>
        <taxon>Neoptera</taxon>
        <taxon>Paraneoptera</taxon>
        <taxon>Psocodea</taxon>
        <taxon>Troctomorpha</taxon>
        <taxon>Phthiraptera</taxon>
        <taxon>Anoplura</taxon>
        <taxon>Polyplacidae</taxon>
        <taxon>Polyplax</taxon>
    </lineage>
</organism>
<evidence type="ECO:0008006" key="3">
    <source>
        <dbReference type="Google" id="ProtNLM"/>
    </source>
</evidence>
<accession>A0ABR1B3Y3</accession>
<dbReference type="InterPro" id="IPR031828">
    <property type="entry name" value="Myofilin"/>
</dbReference>
<keyword evidence="2" id="KW-1185">Reference proteome</keyword>
<evidence type="ECO:0000313" key="1">
    <source>
        <dbReference type="EMBL" id="KAK6633597.1"/>
    </source>
</evidence>
<reference evidence="1 2" key="1">
    <citation type="submission" date="2023-09" db="EMBL/GenBank/DDBJ databases">
        <title>Genomes of two closely related lineages of the louse Polyplax serrata with different host specificities.</title>
        <authorList>
            <person name="Martinu J."/>
            <person name="Tarabai H."/>
            <person name="Stefka J."/>
            <person name="Hypsa V."/>
        </authorList>
    </citation>
    <scope>NUCLEOTIDE SEQUENCE [LARGE SCALE GENOMIC DNA]</scope>
    <source>
        <strain evidence="1">98ZLc_SE</strain>
    </source>
</reference>
<comment type="caution">
    <text evidence="1">The sequence shown here is derived from an EMBL/GenBank/DDBJ whole genome shotgun (WGS) entry which is preliminary data.</text>
</comment>